<keyword evidence="1" id="KW-0732">Signal</keyword>
<feature type="transmembrane region" description="Helical" evidence="3">
    <location>
        <begin position="15"/>
        <end position="32"/>
    </location>
</feature>
<dbReference type="AlphaFoldDB" id="A0A6N3AHN4"/>
<dbReference type="InterPro" id="IPR022029">
    <property type="entry name" value="YoaR-like_PG-bd"/>
</dbReference>
<dbReference type="PROSITE" id="PS51109">
    <property type="entry name" value="G5"/>
    <property type="match status" value="1"/>
</dbReference>
<dbReference type="Pfam" id="PF12229">
    <property type="entry name" value="PG_binding_4"/>
    <property type="match status" value="1"/>
</dbReference>
<evidence type="ECO:0000256" key="2">
    <source>
        <dbReference type="SAM" id="MobiDB-lite"/>
    </source>
</evidence>
<feature type="domain" description="G5" evidence="4">
    <location>
        <begin position="379"/>
        <end position="459"/>
    </location>
</feature>
<dbReference type="Pfam" id="PF07501">
    <property type="entry name" value="G5"/>
    <property type="match status" value="1"/>
</dbReference>
<dbReference type="PANTHER" id="PTHR35788">
    <property type="entry name" value="EXPORTED PROTEIN-RELATED"/>
    <property type="match status" value="1"/>
</dbReference>
<feature type="region of interest" description="Disordered" evidence="2">
    <location>
        <begin position="454"/>
        <end position="481"/>
    </location>
</feature>
<sequence>MKDKKDIIKVLKSKYFIISGIIVFIIGAYLAYTVSLNEQVKSWDDKTYPGVTVKGVDLGGKTKEEVAQILNEKFASQLSEKAINITVGDKKLSYKYSDLSAAYNIDEVAEEAVLYGKDKSAYNKNKLIKNKDKETHDIEMSLVYDETKIANIEKSIKKAVDISPVNATISKSGDSFNISNDKVGYTLDSTDLDKKIKEALNGNLGESTDLTFSLKEVQARVKKSDLAKINGMMSTFSTEYKSSTEDRSYNIAFVTSLLNGTVLMPGEEFSFSELSQRGKGKYKIGTMYMNNKVVPAEAGGVCQVSSTLYNAAMQANIRSTERRNHSLPVGYVDPGLDATMAWGGVDYKFKNPYDFPIYIEGYTQNKVVTISIYGNPSALGGKTYKLVSEDLGAIPQSVKYKDDASLPKGTEVVEVKGAAGRKAKAYLVTYKDGKQINKELISTDTYAPQQTVIRRGTGPVAEPNAPESTDEGATGAPTPTV</sequence>
<evidence type="ECO:0000313" key="5">
    <source>
        <dbReference type="EMBL" id="VYT92005.1"/>
    </source>
</evidence>
<accession>A0A6N3AHN4</accession>
<dbReference type="InterPro" id="IPR011098">
    <property type="entry name" value="G5_dom"/>
</dbReference>
<evidence type="ECO:0000256" key="3">
    <source>
        <dbReference type="SAM" id="Phobius"/>
    </source>
</evidence>
<keyword evidence="3" id="KW-0812">Transmembrane</keyword>
<proteinExistence type="predicted"/>
<dbReference type="InterPro" id="IPR007391">
    <property type="entry name" value="Vancomycin_resist_VanW"/>
</dbReference>
<dbReference type="InterPro" id="IPR052913">
    <property type="entry name" value="Glycopeptide_resist_protein"/>
</dbReference>
<dbReference type="Pfam" id="PF04294">
    <property type="entry name" value="VanW"/>
    <property type="match status" value="1"/>
</dbReference>
<dbReference type="PANTHER" id="PTHR35788:SF1">
    <property type="entry name" value="EXPORTED PROTEIN"/>
    <property type="match status" value="1"/>
</dbReference>
<protein>
    <submittedName>
        <fullName evidence="5">Vancomycin B-type resistance protein VanW</fullName>
    </submittedName>
</protein>
<gene>
    <name evidence="5" type="primary">vanW</name>
    <name evidence="5" type="ORF">CPLFYP93_00930</name>
</gene>
<reference evidence="5" key="1">
    <citation type="submission" date="2019-11" db="EMBL/GenBank/DDBJ databases">
        <authorList>
            <person name="Feng L."/>
        </authorList>
    </citation>
    <scope>NUCLEOTIDE SEQUENCE</scope>
    <source>
        <strain evidence="5">CParaputrificumLFYP93</strain>
    </source>
</reference>
<keyword evidence="3" id="KW-1133">Transmembrane helix</keyword>
<dbReference type="SMART" id="SM01208">
    <property type="entry name" value="G5"/>
    <property type="match status" value="1"/>
</dbReference>
<evidence type="ECO:0000259" key="4">
    <source>
        <dbReference type="PROSITE" id="PS51109"/>
    </source>
</evidence>
<keyword evidence="3" id="KW-0472">Membrane</keyword>
<name>A0A6N3AHN4_9CLOT</name>
<dbReference type="RefSeq" id="WP_421757196.1">
    <property type="nucleotide sequence ID" value="NZ_CACRTV010000032.1"/>
</dbReference>
<dbReference type="EMBL" id="CACRTV010000032">
    <property type="protein sequence ID" value="VYT92005.1"/>
    <property type="molecule type" value="Genomic_DNA"/>
</dbReference>
<organism evidence="5">
    <name type="scientific">Clostridium paraputrificum</name>
    <dbReference type="NCBI Taxonomy" id="29363"/>
    <lineage>
        <taxon>Bacteria</taxon>
        <taxon>Bacillati</taxon>
        <taxon>Bacillota</taxon>
        <taxon>Clostridia</taxon>
        <taxon>Eubacteriales</taxon>
        <taxon>Clostridiaceae</taxon>
        <taxon>Clostridium</taxon>
    </lineage>
</organism>
<evidence type="ECO:0000256" key="1">
    <source>
        <dbReference type="ARBA" id="ARBA00022729"/>
    </source>
</evidence>
<dbReference type="Gene3D" id="2.20.230.10">
    <property type="entry name" value="Resuscitation-promoting factor rpfb"/>
    <property type="match status" value="1"/>
</dbReference>